<name>A0A415KE80_9BACE</name>
<feature type="transmembrane region" description="Helical" evidence="1">
    <location>
        <begin position="161"/>
        <end position="181"/>
    </location>
</feature>
<organism evidence="3 4">
    <name type="scientific">Bacteroides xylanisolvens</name>
    <dbReference type="NCBI Taxonomy" id="371601"/>
    <lineage>
        <taxon>Bacteria</taxon>
        <taxon>Pseudomonadati</taxon>
        <taxon>Bacteroidota</taxon>
        <taxon>Bacteroidia</taxon>
        <taxon>Bacteroidales</taxon>
        <taxon>Bacteroidaceae</taxon>
        <taxon>Bacteroides</taxon>
    </lineage>
</organism>
<dbReference type="EMBL" id="WDER01000033">
    <property type="protein sequence ID" value="KAB6082000.1"/>
    <property type="molecule type" value="Genomic_DNA"/>
</dbReference>
<dbReference type="RefSeq" id="WP_049702377.1">
    <property type="nucleotide sequence ID" value="NZ_JAASHA010000020.1"/>
</dbReference>
<dbReference type="AlphaFoldDB" id="A0A415KE80"/>
<keyword evidence="1" id="KW-0812">Transmembrane</keyword>
<reference evidence="3 4" key="1">
    <citation type="submission" date="2018-08" db="EMBL/GenBank/DDBJ databases">
        <title>A genome reference for cultivated species of the human gut microbiota.</title>
        <authorList>
            <person name="Zou Y."/>
            <person name="Xue W."/>
            <person name="Luo G."/>
        </authorList>
    </citation>
    <scope>NUCLEOTIDE SEQUENCE [LARGE SCALE GENOMIC DNA]</scope>
    <source>
        <strain evidence="3 4">AF38-2</strain>
    </source>
</reference>
<feature type="transmembrane region" description="Helical" evidence="1">
    <location>
        <begin position="43"/>
        <end position="64"/>
    </location>
</feature>
<evidence type="ECO:0000313" key="3">
    <source>
        <dbReference type="EMBL" id="RHL34525.1"/>
    </source>
</evidence>
<keyword evidence="1" id="KW-1133">Transmembrane helix</keyword>
<evidence type="ECO:0000313" key="4">
    <source>
        <dbReference type="Proteomes" id="UP000284495"/>
    </source>
</evidence>
<evidence type="ECO:0000256" key="1">
    <source>
        <dbReference type="SAM" id="Phobius"/>
    </source>
</evidence>
<protein>
    <submittedName>
        <fullName evidence="3">Uncharacterized protein</fullName>
    </submittedName>
</protein>
<reference evidence="2 5" key="2">
    <citation type="journal article" date="2019" name="Nat. Med.">
        <title>A library of human gut bacterial isolates paired with longitudinal multiomics data enables mechanistic microbiome research.</title>
        <authorList>
            <person name="Poyet M."/>
            <person name="Groussin M."/>
            <person name="Gibbons S.M."/>
            <person name="Avila-Pacheco J."/>
            <person name="Jiang X."/>
            <person name="Kearney S.M."/>
            <person name="Perrotta A.R."/>
            <person name="Berdy B."/>
            <person name="Zhao S."/>
            <person name="Lieberman T.D."/>
            <person name="Swanson P.K."/>
            <person name="Smith M."/>
            <person name="Roesemann S."/>
            <person name="Alexander J.E."/>
            <person name="Rich S.A."/>
            <person name="Livny J."/>
            <person name="Vlamakis H."/>
            <person name="Clish C."/>
            <person name="Bullock K."/>
            <person name="Deik A."/>
            <person name="Scott J."/>
            <person name="Pierce K.A."/>
            <person name="Xavier R.J."/>
            <person name="Alm E.J."/>
        </authorList>
    </citation>
    <scope>NUCLEOTIDE SEQUENCE [LARGE SCALE GENOMIC DNA]</scope>
    <source>
        <strain evidence="2 5">BIOML-A73</strain>
    </source>
</reference>
<dbReference type="EMBL" id="QROO01000028">
    <property type="protein sequence ID" value="RHL34525.1"/>
    <property type="molecule type" value="Genomic_DNA"/>
</dbReference>
<sequence length="182" mass="20655">MERLTVEQLKVIDLSLIEWYYEQAMARHNDLVRVESLITERGYTLFAIYFGILTAAIGYILTHLSANDDAALTSGCLSIVVFTSISIGYIYHVIKPHTLLAPGKEPDKFTIPQYIAYFKGKDKDIDQKKQVVSDELVVLQQKITAQEAMNKKRVEYTKRSLAFLIFGSFVAVTSFLIAFAIY</sequence>
<evidence type="ECO:0000313" key="5">
    <source>
        <dbReference type="Proteomes" id="UP000474077"/>
    </source>
</evidence>
<feature type="transmembrane region" description="Helical" evidence="1">
    <location>
        <begin position="70"/>
        <end position="91"/>
    </location>
</feature>
<comment type="caution">
    <text evidence="3">The sequence shown here is derived from an EMBL/GenBank/DDBJ whole genome shotgun (WGS) entry which is preliminary data.</text>
</comment>
<dbReference type="Proteomes" id="UP000284495">
    <property type="component" value="Unassembled WGS sequence"/>
</dbReference>
<accession>A0A415KE80</accession>
<dbReference type="Proteomes" id="UP000474077">
    <property type="component" value="Unassembled WGS sequence"/>
</dbReference>
<proteinExistence type="predicted"/>
<keyword evidence="1" id="KW-0472">Membrane</keyword>
<gene>
    <name evidence="3" type="ORF">DW027_19100</name>
    <name evidence="2" type="ORF">GA560_13020</name>
</gene>
<evidence type="ECO:0000313" key="2">
    <source>
        <dbReference type="EMBL" id="KAB6082000.1"/>
    </source>
</evidence>